<proteinExistence type="inferred from homology"/>
<comment type="similarity">
    <text evidence="6">Belongs to the azoreductase type 1 family.</text>
</comment>
<name>A0ABQ6LH27_9RHOB</name>
<evidence type="ECO:0000256" key="2">
    <source>
        <dbReference type="ARBA" id="ARBA00022643"/>
    </source>
</evidence>
<evidence type="ECO:0000256" key="6">
    <source>
        <dbReference type="HAMAP-Rule" id="MF_01216"/>
    </source>
</evidence>
<protein>
    <recommendedName>
        <fullName evidence="6">FMN dependent NADH:quinone oxidoreductase</fullName>
        <ecNumber evidence="6">1.6.5.-</ecNumber>
    </recommendedName>
    <alternativeName>
        <fullName evidence="6">Azo-dye reductase</fullName>
    </alternativeName>
    <alternativeName>
        <fullName evidence="6">FMN-dependent NADH-azo compound oxidoreductase</fullName>
    </alternativeName>
    <alternativeName>
        <fullName evidence="6">FMN-dependent NADH-azoreductase</fullName>
        <ecNumber evidence="6">1.7.1.17</ecNumber>
    </alternativeName>
</protein>
<keyword evidence="1 6" id="KW-0285">Flavoprotein</keyword>
<organism evidence="8 9">
    <name type="scientific">Paralimibaculum aggregatum</name>
    <dbReference type="NCBI Taxonomy" id="3036245"/>
    <lineage>
        <taxon>Bacteria</taxon>
        <taxon>Pseudomonadati</taxon>
        <taxon>Pseudomonadota</taxon>
        <taxon>Alphaproteobacteria</taxon>
        <taxon>Rhodobacterales</taxon>
        <taxon>Paracoccaceae</taxon>
        <taxon>Paralimibaculum</taxon>
    </lineage>
</organism>
<comment type="catalytic activity">
    <reaction evidence="5">
        <text>N,N-dimethyl-1,4-phenylenediamine + anthranilate + 2 NAD(+) = 2-(4-dimethylaminophenyl)diazenylbenzoate + 2 NADH + 2 H(+)</text>
        <dbReference type="Rhea" id="RHEA:55872"/>
        <dbReference type="ChEBI" id="CHEBI:15378"/>
        <dbReference type="ChEBI" id="CHEBI:15783"/>
        <dbReference type="ChEBI" id="CHEBI:16567"/>
        <dbReference type="ChEBI" id="CHEBI:57540"/>
        <dbReference type="ChEBI" id="CHEBI:57945"/>
        <dbReference type="ChEBI" id="CHEBI:71579"/>
        <dbReference type="EC" id="1.7.1.17"/>
    </reaction>
    <physiologicalReaction direction="right-to-left" evidence="5">
        <dbReference type="Rhea" id="RHEA:55874"/>
    </physiologicalReaction>
</comment>
<keyword evidence="3 6" id="KW-0560">Oxidoreductase</keyword>
<dbReference type="SUPFAM" id="SSF52218">
    <property type="entry name" value="Flavoproteins"/>
    <property type="match status" value="1"/>
</dbReference>
<dbReference type="RefSeq" id="WP_285670054.1">
    <property type="nucleotide sequence ID" value="NZ_BSYI01000003.1"/>
</dbReference>
<dbReference type="PANTHER" id="PTHR43741:SF2">
    <property type="entry name" value="FMN-DEPENDENT NADH:QUINONE OXIDOREDUCTASE"/>
    <property type="match status" value="1"/>
</dbReference>
<reference evidence="8 9" key="1">
    <citation type="submission" date="2023-04" db="EMBL/GenBank/DDBJ databases">
        <title>Marinoamorphus aggregata gen. nov., sp. Nov., isolate from tissue of brittle star Ophioplocus japonicus.</title>
        <authorList>
            <person name="Kawano K."/>
            <person name="Sawayama S."/>
            <person name="Nakagawa S."/>
        </authorList>
    </citation>
    <scope>NUCLEOTIDE SEQUENCE [LARGE SCALE GENOMIC DNA]</scope>
    <source>
        <strain evidence="8 9">NKW23</strain>
    </source>
</reference>
<comment type="subunit">
    <text evidence="6">Homodimer.</text>
</comment>
<keyword evidence="4 6" id="KW-0520">NAD</keyword>
<dbReference type="EMBL" id="BSYI01000003">
    <property type="protein sequence ID" value="GMG81399.1"/>
    <property type="molecule type" value="Genomic_DNA"/>
</dbReference>
<dbReference type="InterPro" id="IPR029039">
    <property type="entry name" value="Flavoprotein-like_sf"/>
</dbReference>
<comment type="function">
    <text evidence="6">Also exhibits azoreductase activity. Catalyzes the reductive cleavage of the azo bond in aromatic azo compounds to the corresponding amines.</text>
</comment>
<comment type="caution">
    <text evidence="8">The sequence shown here is derived from an EMBL/GenBank/DDBJ whole genome shotgun (WGS) entry which is preliminary data.</text>
</comment>
<dbReference type="InterPro" id="IPR003680">
    <property type="entry name" value="Flavodoxin_fold"/>
</dbReference>
<comment type="caution">
    <text evidence="6">Lacks conserved residue(s) required for the propagation of feature annotation.</text>
</comment>
<comment type="function">
    <text evidence="6">Quinone reductase that provides resistance to thiol-specific stress caused by electrophilic quinones.</text>
</comment>
<evidence type="ECO:0000313" key="8">
    <source>
        <dbReference type="EMBL" id="GMG81399.1"/>
    </source>
</evidence>
<accession>A0ABQ6LH27</accession>
<dbReference type="InterPro" id="IPR050104">
    <property type="entry name" value="FMN-dep_NADH:Q_OxRdtase_AzoR1"/>
</dbReference>
<dbReference type="Pfam" id="PF02525">
    <property type="entry name" value="Flavodoxin_2"/>
    <property type="match status" value="1"/>
</dbReference>
<evidence type="ECO:0000256" key="3">
    <source>
        <dbReference type="ARBA" id="ARBA00023002"/>
    </source>
</evidence>
<evidence type="ECO:0000256" key="4">
    <source>
        <dbReference type="ARBA" id="ARBA00023027"/>
    </source>
</evidence>
<dbReference type="Proteomes" id="UP001239909">
    <property type="component" value="Unassembled WGS sequence"/>
</dbReference>
<dbReference type="EC" id="1.7.1.17" evidence="6"/>
<dbReference type="Gene3D" id="3.40.50.360">
    <property type="match status" value="1"/>
</dbReference>
<dbReference type="HAMAP" id="MF_01216">
    <property type="entry name" value="Azoreductase_type1"/>
    <property type="match status" value="1"/>
</dbReference>
<comment type="cofactor">
    <cofactor evidence="6">
        <name>FMN</name>
        <dbReference type="ChEBI" id="CHEBI:58210"/>
    </cofactor>
    <text evidence="6">Binds 1 FMN per subunit.</text>
</comment>
<evidence type="ECO:0000313" key="9">
    <source>
        <dbReference type="Proteomes" id="UP001239909"/>
    </source>
</evidence>
<gene>
    <name evidence="6" type="primary">azoR</name>
    <name evidence="8" type="ORF">LNKW23_06120</name>
</gene>
<evidence type="ECO:0000259" key="7">
    <source>
        <dbReference type="Pfam" id="PF02525"/>
    </source>
</evidence>
<comment type="catalytic activity">
    <reaction evidence="6">
        <text>2 a quinone + NADH + H(+) = 2 a 1,4-benzosemiquinone + NAD(+)</text>
        <dbReference type="Rhea" id="RHEA:65952"/>
        <dbReference type="ChEBI" id="CHEBI:15378"/>
        <dbReference type="ChEBI" id="CHEBI:57540"/>
        <dbReference type="ChEBI" id="CHEBI:57945"/>
        <dbReference type="ChEBI" id="CHEBI:132124"/>
        <dbReference type="ChEBI" id="CHEBI:134225"/>
    </reaction>
</comment>
<keyword evidence="9" id="KW-1185">Reference proteome</keyword>
<keyword evidence="2 6" id="KW-0288">FMN</keyword>
<sequence>MNILRLDASMRRQGSVTRALAGKVVGRLGEAGAVQVVHRDLADGLPAIDEAWIGANFTAPEERSAAQRAALGLSDRLVAELKAADVLVIGLPVYNFGMPAALKAWIDQIARARVTFRYTENGPKGLLEGKRAIVVMASGGVEAGSPADFATPYLRHALAFVGITEVEIISAGGQSLRADAVETAEAEIAALAA</sequence>
<dbReference type="EC" id="1.6.5.-" evidence="6"/>
<feature type="binding site" evidence="6">
    <location>
        <position position="9"/>
    </location>
    <ligand>
        <name>FMN</name>
        <dbReference type="ChEBI" id="CHEBI:58210"/>
    </ligand>
</feature>
<feature type="domain" description="Flavodoxin-like fold" evidence="7">
    <location>
        <begin position="1"/>
        <end position="189"/>
    </location>
</feature>
<dbReference type="PANTHER" id="PTHR43741">
    <property type="entry name" value="FMN-DEPENDENT NADH-AZOREDUCTASE 1"/>
    <property type="match status" value="1"/>
</dbReference>
<evidence type="ECO:0000256" key="1">
    <source>
        <dbReference type="ARBA" id="ARBA00022630"/>
    </source>
</evidence>
<evidence type="ECO:0000256" key="5">
    <source>
        <dbReference type="ARBA" id="ARBA00048542"/>
    </source>
</evidence>
<dbReference type="InterPro" id="IPR023048">
    <property type="entry name" value="NADH:quinone_OxRdtase_FMN_depd"/>
</dbReference>